<feature type="domain" description="RNA polymerase sigma-70 region 2" evidence="6">
    <location>
        <begin position="30"/>
        <end position="97"/>
    </location>
</feature>
<evidence type="ECO:0000256" key="2">
    <source>
        <dbReference type="ARBA" id="ARBA00023015"/>
    </source>
</evidence>
<dbReference type="GO" id="GO:0006352">
    <property type="term" value="P:DNA-templated transcription initiation"/>
    <property type="evidence" value="ECO:0007669"/>
    <property type="project" value="InterPro"/>
</dbReference>
<dbReference type="InterPro" id="IPR039425">
    <property type="entry name" value="RNA_pol_sigma-70-like"/>
</dbReference>
<name>A0A239LKN8_EKHLU</name>
<evidence type="ECO:0000256" key="3">
    <source>
        <dbReference type="ARBA" id="ARBA00023082"/>
    </source>
</evidence>
<dbReference type="GO" id="GO:0003677">
    <property type="term" value="F:DNA binding"/>
    <property type="evidence" value="ECO:0007669"/>
    <property type="project" value="UniProtKB-KW"/>
</dbReference>
<comment type="similarity">
    <text evidence="1">Belongs to the sigma-70 factor family. ECF subfamily.</text>
</comment>
<keyword evidence="3" id="KW-0731">Sigma factor</keyword>
<dbReference type="GO" id="GO:0016987">
    <property type="term" value="F:sigma factor activity"/>
    <property type="evidence" value="ECO:0007669"/>
    <property type="project" value="UniProtKB-KW"/>
</dbReference>
<proteinExistence type="inferred from homology"/>
<gene>
    <name evidence="8" type="ORF">SAMN05421640_3352</name>
</gene>
<feature type="domain" description="RNA polymerase sigma factor 70 region 4 type 2" evidence="7">
    <location>
        <begin position="126"/>
        <end position="176"/>
    </location>
</feature>
<accession>A0A239LKN8</accession>
<keyword evidence="5" id="KW-0804">Transcription</keyword>
<dbReference type="Gene3D" id="1.10.10.10">
    <property type="entry name" value="Winged helix-like DNA-binding domain superfamily/Winged helix DNA-binding domain"/>
    <property type="match status" value="1"/>
</dbReference>
<dbReference type="CDD" id="cd06171">
    <property type="entry name" value="Sigma70_r4"/>
    <property type="match status" value="1"/>
</dbReference>
<dbReference type="SUPFAM" id="SSF88659">
    <property type="entry name" value="Sigma3 and sigma4 domains of RNA polymerase sigma factors"/>
    <property type="match status" value="1"/>
</dbReference>
<evidence type="ECO:0000259" key="6">
    <source>
        <dbReference type="Pfam" id="PF04542"/>
    </source>
</evidence>
<evidence type="ECO:0000259" key="7">
    <source>
        <dbReference type="Pfam" id="PF08281"/>
    </source>
</evidence>
<keyword evidence="9" id="KW-1185">Reference proteome</keyword>
<evidence type="ECO:0000256" key="1">
    <source>
        <dbReference type="ARBA" id="ARBA00010641"/>
    </source>
</evidence>
<evidence type="ECO:0000256" key="4">
    <source>
        <dbReference type="ARBA" id="ARBA00023125"/>
    </source>
</evidence>
<dbReference type="Gene3D" id="1.10.1740.10">
    <property type="match status" value="1"/>
</dbReference>
<evidence type="ECO:0000313" key="8">
    <source>
        <dbReference type="EMBL" id="SNT31126.1"/>
    </source>
</evidence>
<reference evidence="8 9" key="1">
    <citation type="submission" date="2017-06" db="EMBL/GenBank/DDBJ databases">
        <authorList>
            <person name="Kim H.J."/>
            <person name="Triplett B.A."/>
        </authorList>
    </citation>
    <scope>NUCLEOTIDE SEQUENCE [LARGE SCALE GENOMIC DNA]</scope>
    <source>
        <strain evidence="8 9">DSM 19307</strain>
    </source>
</reference>
<dbReference type="SUPFAM" id="SSF88946">
    <property type="entry name" value="Sigma2 domain of RNA polymerase sigma factors"/>
    <property type="match status" value="1"/>
</dbReference>
<dbReference type="Pfam" id="PF04542">
    <property type="entry name" value="Sigma70_r2"/>
    <property type="match status" value="1"/>
</dbReference>
<dbReference type="PANTHER" id="PTHR43133:SF8">
    <property type="entry name" value="RNA POLYMERASE SIGMA FACTOR HI_1459-RELATED"/>
    <property type="match status" value="1"/>
</dbReference>
<keyword evidence="2" id="KW-0805">Transcription regulation</keyword>
<dbReference type="AlphaFoldDB" id="A0A239LKN8"/>
<dbReference type="NCBIfam" id="TIGR02937">
    <property type="entry name" value="sigma70-ECF"/>
    <property type="match status" value="1"/>
</dbReference>
<dbReference type="RefSeq" id="WP_089358012.1">
    <property type="nucleotide sequence ID" value="NZ_FZPD01000005.1"/>
</dbReference>
<organism evidence="8 9">
    <name type="scientific">Ekhidna lutea</name>
    <dbReference type="NCBI Taxonomy" id="447679"/>
    <lineage>
        <taxon>Bacteria</taxon>
        <taxon>Pseudomonadati</taxon>
        <taxon>Bacteroidota</taxon>
        <taxon>Cytophagia</taxon>
        <taxon>Cytophagales</taxon>
        <taxon>Reichenbachiellaceae</taxon>
        <taxon>Ekhidna</taxon>
    </lineage>
</organism>
<dbReference type="Proteomes" id="UP000198393">
    <property type="component" value="Unassembled WGS sequence"/>
</dbReference>
<keyword evidence="4" id="KW-0238">DNA-binding</keyword>
<evidence type="ECO:0000256" key="5">
    <source>
        <dbReference type="ARBA" id="ARBA00023163"/>
    </source>
</evidence>
<dbReference type="InterPro" id="IPR013324">
    <property type="entry name" value="RNA_pol_sigma_r3/r4-like"/>
</dbReference>
<sequence>MKLFRKYKSKTDEQLMILIKDGDHRAFTLLYDRYASRIKAFFYRMLWSDSSVAEDHLHDLFAKLIERPELYNEHSLVRPWLFQIAHNMCKNAYRKKGFETQYLSQLEEGVVYSEAERSIDEGFIKDEVYKLLDMLDEERRSMFLLRYQQDMSLRELAEIYDIPSGTVKSKLFYIRKFVVDRVELD</sequence>
<dbReference type="InterPro" id="IPR013325">
    <property type="entry name" value="RNA_pol_sigma_r2"/>
</dbReference>
<dbReference type="InterPro" id="IPR014284">
    <property type="entry name" value="RNA_pol_sigma-70_dom"/>
</dbReference>
<dbReference type="EMBL" id="FZPD01000005">
    <property type="protein sequence ID" value="SNT31126.1"/>
    <property type="molecule type" value="Genomic_DNA"/>
</dbReference>
<evidence type="ECO:0000313" key="9">
    <source>
        <dbReference type="Proteomes" id="UP000198393"/>
    </source>
</evidence>
<dbReference type="PANTHER" id="PTHR43133">
    <property type="entry name" value="RNA POLYMERASE ECF-TYPE SIGMA FACTO"/>
    <property type="match status" value="1"/>
</dbReference>
<dbReference type="InterPro" id="IPR036388">
    <property type="entry name" value="WH-like_DNA-bd_sf"/>
</dbReference>
<protein>
    <submittedName>
        <fullName evidence="8">RNA polymerase sigma-70 factor, ECF subfamily</fullName>
    </submittedName>
</protein>
<dbReference type="OrthoDB" id="1027298at2"/>
<dbReference type="InterPro" id="IPR013249">
    <property type="entry name" value="RNA_pol_sigma70_r4_t2"/>
</dbReference>
<dbReference type="Pfam" id="PF08281">
    <property type="entry name" value="Sigma70_r4_2"/>
    <property type="match status" value="1"/>
</dbReference>
<dbReference type="InterPro" id="IPR007627">
    <property type="entry name" value="RNA_pol_sigma70_r2"/>
</dbReference>